<keyword evidence="7" id="KW-1185">Reference proteome</keyword>
<dbReference type="OrthoDB" id="2548197at2759"/>
<keyword evidence="3" id="KW-1133">Transmembrane helix</keyword>
<gene>
    <name evidence="6" type="ORF">LACBIDRAFT_333033</name>
</gene>
<proteinExistence type="predicted"/>
<dbReference type="Gene3D" id="1.20.1080.10">
    <property type="entry name" value="Glycerol uptake facilitator protein"/>
    <property type="match status" value="1"/>
</dbReference>
<dbReference type="InterPro" id="IPR023271">
    <property type="entry name" value="Aquaporin-like"/>
</dbReference>
<dbReference type="SUPFAM" id="SSF81338">
    <property type="entry name" value="Aquaporin-like"/>
    <property type="match status" value="1"/>
</dbReference>
<evidence type="ECO:0000256" key="5">
    <source>
        <dbReference type="SAM" id="MobiDB-lite"/>
    </source>
</evidence>
<sequence length="426" mass="48636">MSSTPVIHLCDVKKRASVLNAWERLGVFFYVYLARRPIFTWHTLIAWWNRTRIYRCLGYWEDLEPVWALLYNALPFFNDNCGIDSLIDTTSCLSDRSCLRIWRFIFHRCLCRYFWRTLSPYIIAQILGAYIASAFVYNQWKVFIVDPELFSKQAGIYETTMFTPDGPAKIFFLERKLCLALFLVNPLMRTLVWGYAAPTISLNSARDVGGRLFALTIWGKSVVPGSHFEFMNVVATTEGIVIRPRMKTMLMLMTHRKRNLGWESQYIRTGRRGQLLTRPYLVGWRRASYGNCPGVPDSERRTGSLWVKDHDILQMGANLFFRSPLESLTGNNERVYEALKFTSPNTHPMVPWHRVSGSSGIISSRGPGTDGAQRPSSSSSTTSKDHHRLSSTSTQTSDMAGSRRRFVLEEHNAGAGRACLKLGGAR</sequence>
<dbReference type="EMBL" id="DS547137">
    <property type="protein sequence ID" value="EDR01563.1"/>
    <property type="molecule type" value="Genomic_DNA"/>
</dbReference>
<evidence type="ECO:0000256" key="3">
    <source>
        <dbReference type="ARBA" id="ARBA00022989"/>
    </source>
</evidence>
<keyword evidence="2" id="KW-0812">Transmembrane</keyword>
<dbReference type="STRING" id="486041.B0DUM2"/>
<dbReference type="RefSeq" id="XP_001887639.1">
    <property type="nucleotide sequence ID" value="XM_001887604.1"/>
</dbReference>
<accession>B0DUM2</accession>
<dbReference type="Proteomes" id="UP000001194">
    <property type="component" value="Unassembled WGS sequence"/>
</dbReference>
<name>B0DUM2_LACBS</name>
<dbReference type="GO" id="GO:0016020">
    <property type="term" value="C:membrane"/>
    <property type="evidence" value="ECO:0007669"/>
    <property type="project" value="UniProtKB-SubCell"/>
</dbReference>
<dbReference type="HOGENOM" id="CLU_644159_0_0_1"/>
<dbReference type="KEGG" id="lbc:LACBIDRAFT_333033"/>
<evidence type="ECO:0000256" key="2">
    <source>
        <dbReference type="ARBA" id="ARBA00022692"/>
    </source>
</evidence>
<reference evidence="6 7" key="1">
    <citation type="journal article" date="2008" name="Nature">
        <title>The genome of Laccaria bicolor provides insights into mycorrhizal symbiosis.</title>
        <authorList>
            <person name="Martin F."/>
            <person name="Aerts A."/>
            <person name="Ahren D."/>
            <person name="Brun A."/>
            <person name="Danchin E.G.J."/>
            <person name="Duchaussoy F."/>
            <person name="Gibon J."/>
            <person name="Kohler A."/>
            <person name="Lindquist E."/>
            <person name="Pereda V."/>
            <person name="Salamov A."/>
            <person name="Shapiro H.J."/>
            <person name="Wuyts J."/>
            <person name="Blaudez D."/>
            <person name="Buee M."/>
            <person name="Brokstein P."/>
            <person name="Canbaeck B."/>
            <person name="Cohen D."/>
            <person name="Courty P.E."/>
            <person name="Coutinho P.M."/>
            <person name="Delaruelle C."/>
            <person name="Detter J.C."/>
            <person name="Deveau A."/>
            <person name="DiFazio S."/>
            <person name="Duplessis S."/>
            <person name="Fraissinet-Tachet L."/>
            <person name="Lucic E."/>
            <person name="Frey-Klett P."/>
            <person name="Fourrey C."/>
            <person name="Feussner I."/>
            <person name="Gay G."/>
            <person name="Grimwood J."/>
            <person name="Hoegger P.J."/>
            <person name="Jain P."/>
            <person name="Kilaru S."/>
            <person name="Labbe J."/>
            <person name="Lin Y.C."/>
            <person name="Legue V."/>
            <person name="Le Tacon F."/>
            <person name="Marmeisse R."/>
            <person name="Melayah D."/>
            <person name="Montanini B."/>
            <person name="Muratet M."/>
            <person name="Nehls U."/>
            <person name="Niculita-Hirzel H."/>
            <person name="Oudot-Le Secq M.P."/>
            <person name="Peter M."/>
            <person name="Quesneville H."/>
            <person name="Rajashekar B."/>
            <person name="Reich M."/>
            <person name="Rouhier N."/>
            <person name="Schmutz J."/>
            <person name="Yin T."/>
            <person name="Chalot M."/>
            <person name="Henrissat B."/>
            <person name="Kuees U."/>
            <person name="Lucas S."/>
            <person name="Van de Peer Y."/>
            <person name="Podila G.K."/>
            <person name="Polle A."/>
            <person name="Pukkila P.J."/>
            <person name="Richardson P.M."/>
            <person name="Rouze P."/>
            <person name="Sanders I.R."/>
            <person name="Stajich J.E."/>
            <person name="Tunlid A."/>
            <person name="Tuskan G."/>
            <person name="Grigoriev I.V."/>
        </authorList>
    </citation>
    <scope>NUCLEOTIDE SEQUENCE [LARGE SCALE GENOMIC DNA]</scope>
    <source>
        <strain evidence="7">S238N-H82 / ATCC MYA-4686</strain>
    </source>
</reference>
<evidence type="ECO:0000313" key="6">
    <source>
        <dbReference type="EMBL" id="EDR01563.1"/>
    </source>
</evidence>
<keyword evidence="4" id="KW-0472">Membrane</keyword>
<organism evidence="7">
    <name type="scientific">Laccaria bicolor (strain S238N-H82 / ATCC MYA-4686)</name>
    <name type="common">Bicoloured deceiver</name>
    <name type="synonym">Laccaria laccata var. bicolor</name>
    <dbReference type="NCBI Taxonomy" id="486041"/>
    <lineage>
        <taxon>Eukaryota</taxon>
        <taxon>Fungi</taxon>
        <taxon>Dikarya</taxon>
        <taxon>Basidiomycota</taxon>
        <taxon>Agaricomycotina</taxon>
        <taxon>Agaricomycetes</taxon>
        <taxon>Agaricomycetidae</taxon>
        <taxon>Agaricales</taxon>
        <taxon>Agaricineae</taxon>
        <taxon>Hydnangiaceae</taxon>
        <taxon>Laccaria</taxon>
    </lineage>
</organism>
<comment type="subcellular location">
    <subcellularLocation>
        <location evidence="1">Membrane</location>
        <topology evidence="1">Multi-pass membrane protein</topology>
    </subcellularLocation>
</comment>
<dbReference type="GeneID" id="6083314"/>
<protein>
    <submittedName>
        <fullName evidence="6">Predicted protein</fullName>
    </submittedName>
</protein>
<evidence type="ECO:0000313" key="7">
    <source>
        <dbReference type="Proteomes" id="UP000001194"/>
    </source>
</evidence>
<evidence type="ECO:0000256" key="1">
    <source>
        <dbReference type="ARBA" id="ARBA00004141"/>
    </source>
</evidence>
<feature type="region of interest" description="Disordered" evidence="5">
    <location>
        <begin position="353"/>
        <end position="410"/>
    </location>
</feature>
<dbReference type="AlphaFoldDB" id="B0DUM2"/>
<dbReference type="InParanoid" id="B0DUM2"/>
<evidence type="ECO:0000256" key="4">
    <source>
        <dbReference type="ARBA" id="ARBA00023136"/>
    </source>
</evidence>
<feature type="compositionally biased region" description="Polar residues" evidence="5">
    <location>
        <begin position="390"/>
        <end position="399"/>
    </location>
</feature>